<feature type="compositionally biased region" description="Basic and acidic residues" evidence="1">
    <location>
        <begin position="73"/>
        <end position="91"/>
    </location>
</feature>
<comment type="caution">
    <text evidence="2">The sequence shown here is derived from an EMBL/GenBank/DDBJ whole genome shotgun (WGS) entry which is preliminary data.</text>
</comment>
<feature type="compositionally biased region" description="Acidic residues" evidence="1">
    <location>
        <begin position="194"/>
        <end position="213"/>
    </location>
</feature>
<gene>
    <name evidence="2" type="ORF">CTAYLR_005293</name>
</gene>
<protein>
    <submittedName>
        <fullName evidence="2">Uncharacterized protein</fullName>
    </submittedName>
</protein>
<name>A0AAD7XLC3_9STRA</name>
<keyword evidence="3" id="KW-1185">Reference proteome</keyword>
<accession>A0AAD7XLC3</accession>
<evidence type="ECO:0000256" key="1">
    <source>
        <dbReference type="SAM" id="MobiDB-lite"/>
    </source>
</evidence>
<proteinExistence type="predicted"/>
<reference evidence="2" key="1">
    <citation type="submission" date="2023-01" db="EMBL/GenBank/DDBJ databases">
        <title>Metagenome sequencing of chrysophaentin producing Chrysophaeum taylorii.</title>
        <authorList>
            <person name="Davison J."/>
            <person name="Bewley C."/>
        </authorList>
    </citation>
    <scope>NUCLEOTIDE SEQUENCE</scope>
    <source>
        <strain evidence="2">NIES-1699</strain>
    </source>
</reference>
<dbReference type="EMBL" id="JAQMWT010000157">
    <property type="protein sequence ID" value="KAJ8608925.1"/>
    <property type="molecule type" value="Genomic_DNA"/>
</dbReference>
<dbReference type="AlphaFoldDB" id="A0AAD7XLC3"/>
<feature type="region of interest" description="Disordered" evidence="1">
    <location>
        <begin position="51"/>
        <end position="275"/>
    </location>
</feature>
<sequence length="275" mass="30444">MADEALAEEIAKVLATTPPSRRELQRVAKLAGIRANAKSALIIEQLQALVAKEPAPVDVTREPSEEVPPGEDEAVKDAEPDTGHVKEREQHAPNAEEQTDVTEREQQAPSAKEQTDVKEREQQAPSTKDQTDVKESEQQAPSAKEQTDVKEREQQAPSAKELTDVKEREQSPLEPVAEEQTDVKERKQVPLEPVAEEEEDEIEPVPMDIDSDEGEKPVMDSEARRAAMLRARSARSAKKAADIRQAKKISNSSGAYHRAGPKNIDRPTKPLNDHN</sequence>
<dbReference type="Proteomes" id="UP001230188">
    <property type="component" value="Unassembled WGS sequence"/>
</dbReference>
<feature type="compositionally biased region" description="Basic and acidic residues" evidence="1">
    <location>
        <begin position="214"/>
        <end position="225"/>
    </location>
</feature>
<organism evidence="2 3">
    <name type="scientific">Chrysophaeum taylorii</name>
    <dbReference type="NCBI Taxonomy" id="2483200"/>
    <lineage>
        <taxon>Eukaryota</taxon>
        <taxon>Sar</taxon>
        <taxon>Stramenopiles</taxon>
        <taxon>Ochrophyta</taxon>
        <taxon>Pelagophyceae</taxon>
        <taxon>Pelagomonadales</taxon>
        <taxon>Pelagomonadaceae</taxon>
        <taxon>Chrysophaeum</taxon>
    </lineage>
</organism>
<feature type="compositionally biased region" description="Basic and acidic residues" evidence="1">
    <location>
        <begin position="113"/>
        <end position="122"/>
    </location>
</feature>
<evidence type="ECO:0000313" key="3">
    <source>
        <dbReference type="Proteomes" id="UP001230188"/>
    </source>
</evidence>
<feature type="compositionally biased region" description="Basic and acidic residues" evidence="1">
    <location>
        <begin position="161"/>
        <end position="171"/>
    </location>
</feature>
<evidence type="ECO:0000313" key="2">
    <source>
        <dbReference type="EMBL" id="KAJ8608925.1"/>
    </source>
</evidence>
<feature type="compositionally biased region" description="Basic and acidic residues" evidence="1">
    <location>
        <begin position="263"/>
        <end position="275"/>
    </location>
</feature>
<feature type="compositionally biased region" description="Basic and acidic residues" evidence="1">
    <location>
        <begin position="145"/>
        <end position="154"/>
    </location>
</feature>